<accession>A0A975AXW2</accession>
<feature type="region of interest" description="Disordered" evidence="1">
    <location>
        <begin position="102"/>
        <end position="130"/>
    </location>
</feature>
<evidence type="ECO:0000256" key="1">
    <source>
        <dbReference type="SAM" id="MobiDB-lite"/>
    </source>
</evidence>
<reference evidence="2" key="1">
    <citation type="submission" date="2020-08" db="EMBL/GenBank/DDBJ databases">
        <title>Genomic insights into the carbon and energy metabolism of the first obligate autotrophic acetogenic bacterium Aceticella autotrophica gen. nov., sp. nov.</title>
        <authorList>
            <person name="Toshchakov S.V."/>
            <person name="Elcheninov A.G."/>
            <person name="Kublanov I.V."/>
            <person name="Frolov E.N."/>
            <person name="Lebedinsky A.V."/>
        </authorList>
    </citation>
    <scope>NUCLEOTIDE SEQUENCE</scope>
    <source>
        <strain evidence="2">3443-3Ac</strain>
    </source>
</reference>
<dbReference type="RefSeq" id="WP_284681094.1">
    <property type="nucleotide sequence ID" value="NZ_CP060096.1"/>
</dbReference>
<dbReference type="NCBIfam" id="TIGR02867">
    <property type="entry name" value="spore_II_P"/>
    <property type="match status" value="1"/>
</dbReference>
<feature type="compositionally biased region" description="Polar residues" evidence="1">
    <location>
        <begin position="102"/>
        <end position="116"/>
    </location>
</feature>
<dbReference type="InterPro" id="IPR010897">
    <property type="entry name" value="Spore_II_P"/>
</dbReference>
<evidence type="ECO:0000313" key="2">
    <source>
        <dbReference type="EMBL" id="QSZ28398.1"/>
    </source>
</evidence>
<dbReference type="Pfam" id="PF07454">
    <property type="entry name" value="SpoIIP"/>
    <property type="match status" value="1"/>
</dbReference>
<protein>
    <submittedName>
        <fullName evidence="2">Stage II sporulation protein P</fullName>
    </submittedName>
</protein>
<keyword evidence="3" id="KW-1185">Reference proteome</keyword>
<evidence type="ECO:0000313" key="3">
    <source>
        <dbReference type="Proteomes" id="UP000671913"/>
    </source>
</evidence>
<dbReference type="EMBL" id="CP060096">
    <property type="protein sequence ID" value="QSZ28398.1"/>
    <property type="molecule type" value="Genomic_DNA"/>
</dbReference>
<gene>
    <name evidence="2" type="ORF">ACETAC_07600</name>
</gene>
<name>A0A975AXW2_9THEO</name>
<dbReference type="KEGG" id="aaut:ACETAC_07600"/>
<proteinExistence type="predicted"/>
<dbReference type="AlphaFoldDB" id="A0A975AXW2"/>
<dbReference type="Proteomes" id="UP000671913">
    <property type="component" value="Chromosome"/>
</dbReference>
<sequence>MLLLIINILGYKWMITNNIKTQNSGIITDAFAEEYNNVDDMFIMAINYTMPVVDVSFKTQGYSGKDLTIASLLNIDTNNPLSIIKYQIPVLAQGENKNASTAKNNITSNVDNGKQTSKPEEAPPDISANSNIKSLGKPIILLYHTHTMESFVATPKYKYIASYGYDRTDNLNLSVAKVGDYLTDYLEKNYGISVLHNKTIHDYNYDESYYNSSLTVKKLLENNPSIKVAIDLHRDGYGGIMKPGVDCIPALSSLPNQPYRNKYIMDINGERIAKLMFVIGARRTKDMNEDWKKNYEFAKQLSDKLNELYPGISLGVEVHTYSEYNQHFLDKAILIELGCNENTLEEALGTTKYLAKGLYEVLKEDKIIN</sequence>
<organism evidence="2 3">
    <name type="scientific">Aceticella autotrophica</name>
    <dbReference type="NCBI Taxonomy" id="2755338"/>
    <lineage>
        <taxon>Bacteria</taxon>
        <taxon>Bacillati</taxon>
        <taxon>Bacillota</taxon>
        <taxon>Clostridia</taxon>
        <taxon>Thermoanaerobacterales</taxon>
        <taxon>Thermoanaerobacteraceae</taxon>
        <taxon>Aceticella</taxon>
    </lineage>
</organism>